<feature type="transmembrane region" description="Helical" evidence="7">
    <location>
        <begin position="153"/>
        <end position="173"/>
    </location>
</feature>
<dbReference type="Proteomes" id="UP001436297">
    <property type="component" value="Chromosome"/>
</dbReference>
<proteinExistence type="predicted"/>
<feature type="transmembrane region" description="Helical" evidence="7">
    <location>
        <begin position="305"/>
        <end position="327"/>
    </location>
</feature>
<feature type="compositionally biased region" description="Basic and acidic residues" evidence="6">
    <location>
        <begin position="372"/>
        <end position="397"/>
    </location>
</feature>
<feature type="compositionally biased region" description="Polar residues" evidence="6">
    <location>
        <begin position="361"/>
        <end position="371"/>
    </location>
</feature>
<feature type="compositionally biased region" description="Basic and acidic residues" evidence="6">
    <location>
        <begin position="15"/>
        <end position="35"/>
    </location>
</feature>
<dbReference type="PANTHER" id="PTHR30213">
    <property type="entry name" value="INNER MEMBRANE PROTEIN YHJD"/>
    <property type="match status" value="1"/>
</dbReference>
<feature type="region of interest" description="Disordered" evidence="6">
    <location>
        <begin position="360"/>
        <end position="397"/>
    </location>
</feature>
<accession>A0ABZ3EDG4</accession>
<keyword evidence="9" id="KW-1185">Reference proteome</keyword>
<feature type="transmembrane region" description="Helical" evidence="7">
    <location>
        <begin position="237"/>
        <end position="260"/>
    </location>
</feature>
<dbReference type="InterPro" id="IPR017039">
    <property type="entry name" value="Virul_fac_BrkB"/>
</dbReference>
<keyword evidence="5 7" id="KW-0472">Membrane</keyword>
<organism evidence="8 9">
    <name type="scientific">Staphylococcus hsinchuensis</name>
    <dbReference type="NCBI Taxonomy" id="3051183"/>
    <lineage>
        <taxon>Bacteria</taxon>
        <taxon>Bacillati</taxon>
        <taxon>Bacillota</taxon>
        <taxon>Bacilli</taxon>
        <taxon>Bacillales</taxon>
        <taxon>Staphylococcaceae</taxon>
        <taxon>Staphylococcus</taxon>
    </lineage>
</organism>
<dbReference type="EMBL" id="CP128355">
    <property type="protein sequence ID" value="XAF70468.1"/>
    <property type="molecule type" value="Genomic_DNA"/>
</dbReference>
<evidence type="ECO:0000256" key="1">
    <source>
        <dbReference type="ARBA" id="ARBA00004651"/>
    </source>
</evidence>
<dbReference type="NCBIfam" id="TIGR00765">
    <property type="entry name" value="yihY_not_rbn"/>
    <property type="match status" value="1"/>
</dbReference>
<feature type="transmembrane region" description="Helical" evidence="7">
    <location>
        <begin position="194"/>
        <end position="217"/>
    </location>
</feature>
<gene>
    <name evidence="8" type="ORF">QQM35_10580</name>
</gene>
<keyword evidence="4 7" id="KW-1133">Transmembrane helix</keyword>
<evidence type="ECO:0000256" key="3">
    <source>
        <dbReference type="ARBA" id="ARBA00022692"/>
    </source>
</evidence>
<keyword evidence="2" id="KW-1003">Cell membrane</keyword>
<dbReference type="PANTHER" id="PTHR30213:SF0">
    <property type="entry name" value="UPF0761 MEMBRANE PROTEIN YIHY"/>
    <property type="match status" value="1"/>
</dbReference>
<evidence type="ECO:0000313" key="9">
    <source>
        <dbReference type="Proteomes" id="UP001436297"/>
    </source>
</evidence>
<evidence type="ECO:0000256" key="7">
    <source>
        <dbReference type="SAM" id="Phobius"/>
    </source>
</evidence>
<evidence type="ECO:0000256" key="2">
    <source>
        <dbReference type="ARBA" id="ARBA00022475"/>
    </source>
</evidence>
<reference evidence="8 9" key="1">
    <citation type="journal article" date="2024" name="Pathogens">
        <title>Staphylococcus hsinchuensis sp. nov., Isolated from Soymilk.</title>
        <authorList>
            <person name="Wang Y.T."/>
            <person name="Lin Y.C."/>
            <person name="Hsieh Y.H."/>
            <person name="Lin Y.T."/>
            <person name="Hamada M."/>
            <person name="Chen C.C."/>
            <person name="Liou J.S."/>
            <person name="Lee A.Y."/>
            <person name="Zhang W.L."/>
            <person name="Chen Y.T."/>
            <person name="Huang C.H."/>
        </authorList>
    </citation>
    <scope>NUCLEOTIDE SEQUENCE [LARGE SCALE GENOMIC DNA]</scope>
    <source>
        <strain evidence="8 9">H164</strain>
    </source>
</reference>
<feature type="transmembrane region" description="Helical" evidence="7">
    <location>
        <begin position="92"/>
        <end position="115"/>
    </location>
</feature>
<keyword evidence="3 7" id="KW-0812">Transmembrane</keyword>
<name>A0ABZ3EDG4_9STAP</name>
<dbReference type="RefSeq" id="WP_251518490.1">
    <property type="nucleotide sequence ID" value="NZ_CP128355.1"/>
</dbReference>
<evidence type="ECO:0000313" key="8">
    <source>
        <dbReference type="EMBL" id="XAF70468.1"/>
    </source>
</evidence>
<feature type="transmembrane region" description="Helical" evidence="7">
    <location>
        <begin position="272"/>
        <end position="293"/>
    </location>
</feature>
<evidence type="ECO:0000256" key="5">
    <source>
        <dbReference type="ARBA" id="ARBA00023136"/>
    </source>
</evidence>
<dbReference type="Pfam" id="PF03631">
    <property type="entry name" value="Virul_fac_BrkB"/>
    <property type="match status" value="1"/>
</dbReference>
<protein>
    <submittedName>
        <fullName evidence="8">YihY/virulence factor BrkB family protein</fullName>
    </submittedName>
</protein>
<sequence>MSKRKQSTSDYLNSIKDKEDTNAQEKEKSSSKRDRTYILPAKFKSQIPKKDNQTFFVSRINKPAKYTKNSNFFSQLIYKIGKDDASGLAAQLSYYFMLSLFPMLIFLLSVVSITISKSQVDKLIKQAQAHAPADYKQNIGSVLHDILNQGSGLGLVIGLILALWSASNGMTALMNSFNVAYDVEDNRNFVVSKLLSVLFTLAMVLILPIALILPAFGKQISDLLFGPLGLDGAIKPVFSIIQTVLPLIVIFVAFTVLYTLAPNVKIKLKSVIPGAIFSTIAFLVGTLLFSFYISNFSNYSKTYGSLAGVIILMFWLYITGFIIIIGAEINAIMHQRKIVSGKTPEEQSFAKLEEFQRLKKQNQQGKNSTYMTDDHDVNDYVHHDHSHEDKSTTQHRD</sequence>
<evidence type="ECO:0000256" key="6">
    <source>
        <dbReference type="SAM" id="MobiDB-lite"/>
    </source>
</evidence>
<evidence type="ECO:0000256" key="4">
    <source>
        <dbReference type="ARBA" id="ARBA00022989"/>
    </source>
</evidence>
<comment type="subcellular location">
    <subcellularLocation>
        <location evidence="1">Cell membrane</location>
        <topology evidence="1">Multi-pass membrane protein</topology>
    </subcellularLocation>
</comment>
<feature type="region of interest" description="Disordered" evidence="6">
    <location>
        <begin position="1"/>
        <end position="35"/>
    </location>
</feature>